<dbReference type="AlphaFoldDB" id="W2C3G9"/>
<gene>
    <name evidence="2" type="ORF">N425_08685</name>
</gene>
<accession>W2C3G9</accession>
<feature type="chain" id="PRO_5004812468" evidence="1">
    <location>
        <begin position="25"/>
        <end position="206"/>
    </location>
</feature>
<name>W2C3G9_9BACT</name>
<reference evidence="2 3" key="1">
    <citation type="submission" date="2013-11" db="EMBL/GenBank/DDBJ databases">
        <title>Single cell genomics of uncultured Tannerella BU063 (oral taxon 286).</title>
        <authorList>
            <person name="Beall C.J."/>
            <person name="Campbell A.G."/>
            <person name="Griffen A.L."/>
            <person name="Podar M."/>
            <person name="Leys E.J."/>
        </authorList>
    </citation>
    <scope>NUCLEOTIDE SEQUENCE [LARGE SCALE GENOMIC DNA]</scope>
    <source>
        <strain evidence="2">Cell 2</strain>
    </source>
</reference>
<evidence type="ECO:0000313" key="2">
    <source>
        <dbReference type="EMBL" id="ETK01593.1"/>
    </source>
</evidence>
<comment type="caution">
    <text evidence="2">The sequence shown here is derived from an EMBL/GenBank/DDBJ whole genome shotgun (WGS) entry which is preliminary data.</text>
</comment>
<protein>
    <submittedName>
        <fullName evidence="2">Uncharacterized protein</fullName>
    </submittedName>
</protein>
<dbReference type="EMBL" id="AYUF01000469">
    <property type="protein sequence ID" value="ETK01593.1"/>
    <property type="molecule type" value="Genomic_DNA"/>
</dbReference>
<evidence type="ECO:0000313" key="3">
    <source>
        <dbReference type="Proteomes" id="UP000018837"/>
    </source>
</evidence>
<feature type="signal peptide" evidence="1">
    <location>
        <begin position="1"/>
        <end position="24"/>
    </location>
</feature>
<evidence type="ECO:0000256" key="1">
    <source>
        <dbReference type="SAM" id="SignalP"/>
    </source>
</evidence>
<dbReference type="PATRIC" id="fig|1411148.3.peg.1362"/>
<dbReference type="Proteomes" id="UP000018837">
    <property type="component" value="Unassembled WGS sequence"/>
</dbReference>
<organism evidence="2 3">
    <name type="scientific">Tannerella sp. oral taxon BU063 isolate Cell 2</name>
    <dbReference type="NCBI Taxonomy" id="1411148"/>
    <lineage>
        <taxon>Bacteria</taxon>
        <taxon>Pseudomonadati</taxon>
        <taxon>Bacteroidota</taxon>
        <taxon>Bacteroidia</taxon>
        <taxon>Bacteroidales</taxon>
        <taxon>Tannerellaceae</taxon>
        <taxon>Tannerella</taxon>
    </lineage>
</organism>
<keyword evidence="1" id="KW-0732">Signal</keyword>
<proteinExistence type="predicted"/>
<sequence>MKTTHRIIACLIALICFCAQRAAADSPLTSTNFHQAYADEPIVAQVEKGRTPSDETWAYLAAPDNPVAVKMAIINKIGWAFEGKNSYQLFLSYLKRQGICKREKDLYQKRPGDLLLSAAYLKAMDNYFNVEEAARMARRARQMHPDSYTVNIICALIEAQMAFDSDWGEVYRLTDAVRRNTTLKDDMNDEAKRIIFEYMDLYGSGT</sequence>